<dbReference type="EMBL" id="CP098754">
    <property type="protein sequence ID" value="WIH93791.1"/>
    <property type="molecule type" value="Genomic_DNA"/>
</dbReference>
<evidence type="ECO:0000313" key="2">
    <source>
        <dbReference type="EMBL" id="WIH93791.1"/>
    </source>
</evidence>
<evidence type="ECO:0000313" key="3">
    <source>
        <dbReference type="Proteomes" id="UP001242021"/>
    </source>
</evidence>
<keyword evidence="1" id="KW-0472">Membrane</keyword>
<feature type="transmembrane region" description="Helical" evidence="1">
    <location>
        <begin position="780"/>
        <end position="802"/>
    </location>
</feature>
<feature type="transmembrane region" description="Helical" evidence="1">
    <location>
        <begin position="158"/>
        <end position="178"/>
    </location>
</feature>
<sequence length="811" mass="96592">MKNKKILFKIITIIIAILVISIIILAILGIKGRKGYLSDFKLNIDKTLEINGLDINKTIQLFTIDDKLDEIAITNFIFTNSYITNYNYHFKIKYYSKIFKNSDIYSVYPNINKILKDYNYILKLKMEENGSPFGYLISTKKVNGIDGILYNLKIKTSIIISLFAIILLYLFVFIKKYIFNFIRIYLSKIFIIYLYLFLLFTLSIPILSILGNIKRECYLYDLILTQNNSETSDYVYNFKINSNKLFFNSNSIYKFKHYMSDKPDYIKKIEVTNSFDGIGILTSSKIIENDKINNLSYYLDLKKEVFYIYVIALYLLALLYIIKKFNDKTLNNNILYNILIPLIGFSLFFFNYWLCFPGIKEGDTIYIIKMSIGKVFDNWHPAFIQLLLHILYNIFGYSIHYMFTIIMSFWYIGLTLIIISLYNKYHNKYILLLFFISFLDDIFFMNMWKLKDTFALSFLWLSLSLLFFVILTPFKNNKINIIFKILSLLLLSISMLFRHNFIVTIYPIYIIFVYDILKHKNIKNYKIFLLKFVSIMLIIAFILVSIYKLYPKLPFIVDNSREVAAYTLHSFIAARIAVLENDDSMIPKEWYNENKNFKDIIEDYKISPYLSTTTLVREIFCYNKLYNSKEISKKYIKKYPITYIKFSLSMLTKMWRLNLYNSVILTYKINFENFISFLINNNYLFDNEIFFYSYEEDVYDVNLRNIIYTVLYNILPHINVLFFILISICLFIIETFVIIKNIKNFFKFNNIFIFSFVTSFSTFASAFIIGFISLAIEYRYIYIVMPLSILSLISFIVFVYDIKKIKKLEVK</sequence>
<reference evidence="2" key="1">
    <citation type="submission" date="2022-06" db="EMBL/GenBank/DDBJ databases">
        <title>Brachyspira pilosicoli from pigs in Switzerland.</title>
        <authorList>
            <person name="Schmitt S."/>
            <person name="Arnold M."/>
            <person name="Rossano A."/>
            <person name="Perreten V."/>
        </authorList>
    </citation>
    <scope>NUCLEOTIDE SEQUENCE</scope>
    <source>
        <strain evidence="2">MEI4028</strain>
    </source>
</reference>
<name>A0AAJ6G6K1_BRAPL</name>
<feature type="transmembrane region" description="Helical" evidence="1">
    <location>
        <begin position="529"/>
        <end position="550"/>
    </location>
</feature>
<organism evidence="2 3">
    <name type="scientific">Brachyspira pilosicoli</name>
    <name type="common">Serpulina pilosicoli</name>
    <dbReference type="NCBI Taxonomy" id="52584"/>
    <lineage>
        <taxon>Bacteria</taxon>
        <taxon>Pseudomonadati</taxon>
        <taxon>Spirochaetota</taxon>
        <taxon>Spirochaetia</taxon>
        <taxon>Brachyspirales</taxon>
        <taxon>Brachyspiraceae</taxon>
        <taxon>Brachyspira</taxon>
    </lineage>
</organism>
<feature type="transmembrane region" description="Helical" evidence="1">
    <location>
        <begin position="305"/>
        <end position="322"/>
    </location>
</feature>
<protein>
    <submittedName>
        <fullName evidence="2">Uncharacterized protein</fullName>
    </submittedName>
</protein>
<dbReference type="RefSeq" id="WP_284602215.1">
    <property type="nucleotide sequence ID" value="NZ_CP098752.1"/>
</dbReference>
<feature type="transmembrane region" description="Helical" evidence="1">
    <location>
        <begin position="190"/>
        <end position="210"/>
    </location>
</feature>
<feature type="transmembrane region" description="Helical" evidence="1">
    <location>
        <begin position="454"/>
        <end position="472"/>
    </location>
</feature>
<feature type="transmembrane region" description="Helical" evidence="1">
    <location>
        <begin position="751"/>
        <end position="774"/>
    </location>
</feature>
<feature type="transmembrane region" description="Helical" evidence="1">
    <location>
        <begin position="375"/>
        <end position="395"/>
    </location>
</feature>
<feature type="transmembrane region" description="Helical" evidence="1">
    <location>
        <begin position="720"/>
        <end position="739"/>
    </location>
</feature>
<feature type="transmembrane region" description="Helical" evidence="1">
    <location>
        <begin position="6"/>
        <end position="28"/>
    </location>
</feature>
<dbReference type="AlphaFoldDB" id="A0AAJ6G6K1"/>
<accession>A0AAJ6G6K1</accession>
<feature type="transmembrane region" description="Helical" evidence="1">
    <location>
        <begin position="401"/>
        <end position="422"/>
    </location>
</feature>
<gene>
    <name evidence="2" type="ORF">NEH99_05740</name>
</gene>
<dbReference type="Proteomes" id="UP001242021">
    <property type="component" value="Chromosome"/>
</dbReference>
<feature type="transmembrane region" description="Helical" evidence="1">
    <location>
        <begin position="334"/>
        <end position="354"/>
    </location>
</feature>
<evidence type="ECO:0000256" key="1">
    <source>
        <dbReference type="SAM" id="Phobius"/>
    </source>
</evidence>
<proteinExistence type="predicted"/>
<keyword evidence="1" id="KW-1133">Transmembrane helix</keyword>
<feature type="transmembrane region" description="Helical" evidence="1">
    <location>
        <begin position="429"/>
        <end position="448"/>
    </location>
</feature>
<keyword evidence="1" id="KW-0812">Transmembrane</keyword>